<evidence type="ECO:0000256" key="4">
    <source>
        <dbReference type="ARBA" id="ARBA00022692"/>
    </source>
</evidence>
<dbReference type="AlphaFoldDB" id="A0AAF0ETJ6"/>
<keyword evidence="5 8" id="KW-1133">Transmembrane helix</keyword>
<dbReference type="PANTHER" id="PTHR43029:SF10">
    <property type="entry name" value="AMMONIUM TRANSPORTER MEP2"/>
    <property type="match status" value="1"/>
</dbReference>
<keyword evidence="6 8" id="KW-0472">Membrane</keyword>
<comment type="subcellular location">
    <subcellularLocation>
        <location evidence="8">Cell membrane</location>
        <topology evidence="8">Multi-pass membrane protein</topology>
    </subcellularLocation>
    <subcellularLocation>
        <location evidence="1">Membrane</location>
        <topology evidence="1">Multi-pass membrane protein</topology>
    </subcellularLocation>
</comment>
<dbReference type="Gene3D" id="1.10.3430.10">
    <property type="entry name" value="Ammonium transporter AmtB like domains"/>
    <property type="match status" value="1"/>
</dbReference>
<accession>A0AAF0ETJ6</accession>
<feature type="domain" description="Ammonium transporter AmtB-like" evidence="10">
    <location>
        <begin position="30"/>
        <end position="436"/>
    </location>
</feature>
<dbReference type="SUPFAM" id="SSF111352">
    <property type="entry name" value="Ammonium transporter"/>
    <property type="match status" value="1"/>
</dbReference>
<dbReference type="InterPro" id="IPR029020">
    <property type="entry name" value="Ammonium/urea_transptr"/>
</dbReference>
<evidence type="ECO:0000256" key="3">
    <source>
        <dbReference type="ARBA" id="ARBA00022448"/>
    </source>
</evidence>
<protein>
    <recommendedName>
        <fullName evidence="8">Ammonium transporter</fullName>
    </recommendedName>
</protein>
<evidence type="ECO:0000256" key="2">
    <source>
        <dbReference type="ARBA" id="ARBA00005887"/>
    </source>
</evidence>
<feature type="transmembrane region" description="Helical" evidence="8">
    <location>
        <begin position="279"/>
        <end position="296"/>
    </location>
</feature>
<dbReference type="FunFam" id="1.10.3430.10:FF:000003">
    <property type="entry name" value="Ammonium transporter"/>
    <property type="match status" value="1"/>
</dbReference>
<evidence type="ECO:0000256" key="8">
    <source>
        <dbReference type="RuleBase" id="RU362002"/>
    </source>
</evidence>
<name>A0AAF0ETJ6_9BASI</name>
<sequence>MVVANYTAENNVQSVDYEGNTVVYNNGDIAWVLVSACLVFIMIPGIGFFYAGLLRRKNALTMLWVAIAVMSVTSIEWFFWGFSLTFSKTASPFIGDLSHFGLINVDMDTSTGGSTIPQLVFAMYQCMFAALTTVIACGAFADRARLGPILIFTFCWTTIVYNPLACWTWNSNGWLREMGSLDYAGGSPVHISSGTAALVISIFLGRRRGWGTEQLSYRPHNVTYVVLGTFLIWFGWFGFNGGSGIGANLRAAQAMMVSHVSASMGAITWMLLDFRLERKWSVVGLCSGAISGFVAITPASGYVGTPAALVFGVVGATACNFATQLKNIFGYDDALDIFAAHGVGGIVGNLLTALFADGRVGSFDGSDPTEEEGWINRHFIQLAYQLADSAAGFGWSFVLTAILLVAIDHIPGCKFRGTEEEELIGTDLAQIGEEAYVLPFLTHANPHNPTTHDDQLYAQMEAEKALHDTNNVSSDNGTPMTDDSRGRSPTRVQLDQGQESS</sequence>
<feature type="transmembrane region" description="Helical" evidence="8">
    <location>
        <begin position="190"/>
        <end position="209"/>
    </location>
</feature>
<dbReference type="EMBL" id="CP119881">
    <property type="protein sequence ID" value="WFD36591.1"/>
    <property type="molecule type" value="Genomic_DNA"/>
</dbReference>
<evidence type="ECO:0000256" key="9">
    <source>
        <dbReference type="SAM" id="MobiDB-lite"/>
    </source>
</evidence>
<evidence type="ECO:0000256" key="5">
    <source>
        <dbReference type="ARBA" id="ARBA00022989"/>
    </source>
</evidence>
<feature type="compositionally biased region" description="Polar residues" evidence="9">
    <location>
        <begin position="468"/>
        <end position="481"/>
    </location>
</feature>
<keyword evidence="7 8" id="KW-0924">Ammonia transport</keyword>
<feature type="transmembrane region" description="Helical" evidence="8">
    <location>
        <begin position="63"/>
        <end position="82"/>
    </location>
</feature>
<feature type="transmembrane region" description="Helical" evidence="8">
    <location>
        <begin position="389"/>
        <end position="407"/>
    </location>
</feature>
<keyword evidence="12" id="KW-1185">Reference proteome</keyword>
<evidence type="ECO:0000259" key="10">
    <source>
        <dbReference type="Pfam" id="PF00909"/>
    </source>
</evidence>
<keyword evidence="3 8" id="KW-0813">Transport</keyword>
<gene>
    <name evidence="11" type="ORF">MCUN1_003474</name>
</gene>
<evidence type="ECO:0000256" key="6">
    <source>
        <dbReference type="ARBA" id="ARBA00023136"/>
    </source>
</evidence>
<dbReference type="Proteomes" id="UP001219933">
    <property type="component" value="Chromosome 5"/>
</dbReference>
<keyword evidence="4 8" id="KW-0812">Transmembrane</keyword>
<feature type="transmembrane region" description="Helical" evidence="8">
    <location>
        <begin position="251"/>
        <end position="272"/>
    </location>
</feature>
<dbReference type="InterPro" id="IPR018047">
    <property type="entry name" value="Ammonium_transpt_CS"/>
</dbReference>
<feature type="transmembrane region" description="Helical" evidence="8">
    <location>
        <begin position="29"/>
        <end position="51"/>
    </location>
</feature>
<dbReference type="GO" id="GO:0005886">
    <property type="term" value="C:plasma membrane"/>
    <property type="evidence" value="ECO:0007669"/>
    <property type="project" value="UniProtKB-SubCell"/>
</dbReference>
<feature type="transmembrane region" description="Helical" evidence="8">
    <location>
        <begin position="221"/>
        <end position="239"/>
    </location>
</feature>
<dbReference type="InterPro" id="IPR024041">
    <property type="entry name" value="NH4_transpt_AmtB-like_dom"/>
</dbReference>
<evidence type="ECO:0000313" key="11">
    <source>
        <dbReference type="EMBL" id="WFD36591.1"/>
    </source>
</evidence>
<proteinExistence type="inferred from homology"/>
<feature type="compositionally biased region" description="Polar residues" evidence="9">
    <location>
        <begin position="490"/>
        <end position="501"/>
    </location>
</feature>
<feature type="region of interest" description="Disordered" evidence="9">
    <location>
        <begin position="468"/>
        <end position="501"/>
    </location>
</feature>
<dbReference type="NCBIfam" id="TIGR00836">
    <property type="entry name" value="amt"/>
    <property type="match status" value="1"/>
</dbReference>
<evidence type="ECO:0000256" key="7">
    <source>
        <dbReference type="ARBA" id="ARBA00023177"/>
    </source>
</evidence>
<organism evidence="11 12">
    <name type="scientific">Malassezia cuniculi</name>
    <dbReference type="NCBI Taxonomy" id="948313"/>
    <lineage>
        <taxon>Eukaryota</taxon>
        <taxon>Fungi</taxon>
        <taxon>Dikarya</taxon>
        <taxon>Basidiomycota</taxon>
        <taxon>Ustilaginomycotina</taxon>
        <taxon>Malasseziomycetes</taxon>
        <taxon>Malasseziales</taxon>
        <taxon>Malasseziaceae</taxon>
        <taxon>Malassezia</taxon>
    </lineage>
</organism>
<feature type="transmembrane region" description="Helical" evidence="8">
    <location>
        <begin position="119"/>
        <end position="141"/>
    </location>
</feature>
<comment type="similarity">
    <text evidence="2 8">Belongs to the ammonia transporter channel (TC 1.A.11.2) family.</text>
</comment>
<evidence type="ECO:0000313" key="12">
    <source>
        <dbReference type="Proteomes" id="UP001219933"/>
    </source>
</evidence>
<dbReference type="PANTHER" id="PTHR43029">
    <property type="entry name" value="AMMONIUM TRANSPORTER MEP2"/>
    <property type="match status" value="1"/>
</dbReference>
<reference evidence="11" key="1">
    <citation type="submission" date="2023-03" db="EMBL/GenBank/DDBJ databases">
        <title>Mating type loci evolution in Malassezia.</title>
        <authorList>
            <person name="Coelho M.A."/>
        </authorList>
    </citation>
    <scope>NUCLEOTIDE SEQUENCE</scope>
    <source>
        <strain evidence="11">CBS 11721</strain>
    </source>
</reference>
<evidence type="ECO:0000256" key="1">
    <source>
        <dbReference type="ARBA" id="ARBA00004141"/>
    </source>
</evidence>
<dbReference type="PROSITE" id="PS01219">
    <property type="entry name" value="AMMONIUM_TRANSP"/>
    <property type="match status" value="1"/>
</dbReference>
<feature type="transmembrane region" description="Helical" evidence="8">
    <location>
        <begin position="334"/>
        <end position="356"/>
    </location>
</feature>
<feature type="transmembrane region" description="Helical" evidence="8">
    <location>
        <begin position="302"/>
        <end position="322"/>
    </location>
</feature>
<dbReference type="InterPro" id="IPR001905">
    <property type="entry name" value="Ammonium_transpt"/>
</dbReference>
<dbReference type="GO" id="GO:0008519">
    <property type="term" value="F:ammonium channel activity"/>
    <property type="evidence" value="ECO:0007669"/>
    <property type="project" value="InterPro"/>
</dbReference>
<dbReference type="Pfam" id="PF00909">
    <property type="entry name" value="Ammonium_transp"/>
    <property type="match status" value="1"/>
</dbReference>
<feature type="transmembrane region" description="Helical" evidence="8">
    <location>
        <begin position="148"/>
        <end position="170"/>
    </location>
</feature>